<dbReference type="RefSeq" id="WP_377166983.1">
    <property type="nucleotide sequence ID" value="NZ_JBHSMQ010000004.1"/>
</dbReference>
<dbReference type="Proteomes" id="UP001596052">
    <property type="component" value="Unassembled WGS sequence"/>
</dbReference>
<organism evidence="2 3">
    <name type="scientific">Prosthecobacter fluviatilis</name>
    <dbReference type="NCBI Taxonomy" id="445931"/>
    <lineage>
        <taxon>Bacteria</taxon>
        <taxon>Pseudomonadati</taxon>
        <taxon>Verrucomicrobiota</taxon>
        <taxon>Verrucomicrobiia</taxon>
        <taxon>Verrucomicrobiales</taxon>
        <taxon>Verrucomicrobiaceae</taxon>
        <taxon>Prosthecobacter</taxon>
    </lineage>
</organism>
<dbReference type="InterPro" id="IPR052514">
    <property type="entry name" value="SAM-dependent_MTase"/>
</dbReference>
<gene>
    <name evidence="2" type="ORF">ACFQDI_12455</name>
</gene>
<sequence>MNLIKRLFKQLAPPILQSWITKAVRHFRLRWHSASPDTQAKRLQVAHNRLNSNLAYGEFVLREGMHFYLHPESFEPFEAFCYVYPEMVEEMDSFLALTKDRLNLLDVGALHGVFSLAFTASSPDKKAVAVDASPFAFARLLYNVHKNAPGQVIPVECALSDESALLQMHYEWEHAVVASMSSGNSTTFSVPAERGDEVCSKLSFKPDVVKIDVEGHEISVLKGLSSVIETYKPLIFLEYHPQRVAQEGRLVADLISLLDLWGYCVLQKDGSLMPPSILERFSTDQRIILKEF</sequence>
<dbReference type="PANTHER" id="PTHR34203">
    <property type="entry name" value="METHYLTRANSFERASE, FKBM FAMILY PROTEIN"/>
    <property type="match status" value="1"/>
</dbReference>
<comment type="caution">
    <text evidence="2">The sequence shown here is derived from an EMBL/GenBank/DDBJ whole genome shotgun (WGS) entry which is preliminary data.</text>
</comment>
<dbReference type="InterPro" id="IPR029063">
    <property type="entry name" value="SAM-dependent_MTases_sf"/>
</dbReference>
<name>A0ABW0KT14_9BACT</name>
<dbReference type="GO" id="GO:0032259">
    <property type="term" value="P:methylation"/>
    <property type="evidence" value="ECO:0007669"/>
    <property type="project" value="UniProtKB-KW"/>
</dbReference>
<dbReference type="NCBIfam" id="TIGR01444">
    <property type="entry name" value="fkbM_fam"/>
    <property type="match status" value="1"/>
</dbReference>
<keyword evidence="3" id="KW-1185">Reference proteome</keyword>
<protein>
    <submittedName>
        <fullName evidence="2">FkbM family methyltransferase</fullName>
    </submittedName>
</protein>
<evidence type="ECO:0000259" key="1">
    <source>
        <dbReference type="Pfam" id="PF05050"/>
    </source>
</evidence>
<accession>A0ABW0KT14</accession>
<reference evidence="3" key="1">
    <citation type="journal article" date="2019" name="Int. J. Syst. Evol. Microbiol.">
        <title>The Global Catalogue of Microorganisms (GCM) 10K type strain sequencing project: providing services to taxonomists for standard genome sequencing and annotation.</title>
        <authorList>
            <consortium name="The Broad Institute Genomics Platform"/>
            <consortium name="The Broad Institute Genome Sequencing Center for Infectious Disease"/>
            <person name="Wu L."/>
            <person name="Ma J."/>
        </authorList>
    </citation>
    <scope>NUCLEOTIDE SEQUENCE [LARGE SCALE GENOMIC DNA]</scope>
    <source>
        <strain evidence="3">CGMCC 4.1469</strain>
    </source>
</reference>
<dbReference type="Gene3D" id="3.40.50.150">
    <property type="entry name" value="Vaccinia Virus protein VP39"/>
    <property type="match status" value="1"/>
</dbReference>
<dbReference type="SUPFAM" id="SSF53335">
    <property type="entry name" value="S-adenosyl-L-methionine-dependent methyltransferases"/>
    <property type="match status" value="1"/>
</dbReference>
<dbReference type="GO" id="GO:0008168">
    <property type="term" value="F:methyltransferase activity"/>
    <property type="evidence" value="ECO:0007669"/>
    <property type="project" value="UniProtKB-KW"/>
</dbReference>
<dbReference type="Pfam" id="PF05050">
    <property type="entry name" value="Methyltransf_21"/>
    <property type="match status" value="1"/>
</dbReference>
<feature type="domain" description="Methyltransferase FkbM" evidence="1">
    <location>
        <begin position="106"/>
        <end position="263"/>
    </location>
</feature>
<evidence type="ECO:0000313" key="3">
    <source>
        <dbReference type="Proteomes" id="UP001596052"/>
    </source>
</evidence>
<dbReference type="InterPro" id="IPR006342">
    <property type="entry name" value="FkbM_mtfrase"/>
</dbReference>
<dbReference type="PANTHER" id="PTHR34203:SF15">
    <property type="entry name" value="SLL1173 PROTEIN"/>
    <property type="match status" value="1"/>
</dbReference>
<keyword evidence="2" id="KW-0489">Methyltransferase</keyword>
<keyword evidence="2" id="KW-0808">Transferase</keyword>
<dbReference type="EMBL" id="JBHSMQ010000004">
    <property type="protein sequence ID" value="MFC5455671.1"/>
    <property type="molecule type" value="Genomic_DNA"/>
</dbReference>
<proteinExistence type="predicted"/>
<evidence type="ECO:0000313" key="2">
    <source>
        <dbReference type="EMBL" id="MFC5455671.1"/>
    </source>
</evidence>